<evidence type="ECO:0000256" key="1">
    <source>
        <dbReference type="ARBA" id="ARBA00023002"/>
    </source>
</evidence>
<name>A0A6A6U0F2_9PEZI</name>
<dbReference type="Pfam" id="PF01370">
    <property type="entry name" value="Epimerase"/>
    <property type="match status" value="1"/>
</dbReference>
<keyword evidence="3" id="KW-1133">Transmembrane helix</keyword>
<accession>A0A6A6U0F2</accession>
<dbReference type="InterPro" id="IPR001509">
    <property type="entry name" value="Epimerase_deHydtase"/>
</dbReference>
<dbReference type="AlphaFoldDB" id="A0A6A6U0F2"/>
<keyword evidence="1" id="KW-0560">Oxidoreductase</keyword>
<gene>
    <name evidence="5" type="ORF">BT63DRAFT_428534</name>
</gene>
<dbReference type="Proteomes" id="UP000799302">
    <property type="component" value="Unassembled WGS sequence"/>
</dbReference>
<keyword evidence="3" id="KW-0472">Membrane</keyword>
<organism evidence="5 6">
    <name type="scientific">Microthyrium microscopicum</name>
    <dbReference type="NCBI Taxonomy" id="703497"/>
    <lineage>
        <taxon>Eukaryota</taxon>
        <taxon>Fungi</taxon>
        <taxon>Dikarya</taxon>
        <taxon>Ascomycota</taxon>
        <taxon>Pezizomycotina</taxon>
        <taxon>Dothideomycetes</taxon>
        <taxon>Dothideomycetes incertae sedis</taxon>
        <taxon>Microthyriales</taxon>
        <taxon>Microthyriaceae</taxon>
        <taxon>Microthyrium</taxon>
    </lineage>
</organism>
<dbReference type="InterPro" id="IPR036291">
    <property type="entry name" value="NAD(P)-bd_dom_sf"/>
</dbReference>
<dbReference type="InterPro" id="IPR050425">
    <property type="entry name" value="NAD(P)_dehydrat-like"/>
</dbReference>
<keyword evidence="6" id="KW-1185">Reference proteome</keyword>
<dbReference type="SUPFAM" id="SSF51735">
    <property type="entry name" value="NAD(P)-binding Rossmann-fold domains"/>
    <property type="match status" value="1"/>
</dbReference>
<evidence type="ECO:0000313" key="6">
    <source>
        <dbReference type="Proteomes" id="UP000799302"/>
    </source>
</evidence>
<comment type="similarity">
    <text evidence="2">Belongs to the NAD(P)-dependent epimerase/dehydratase family. Dihydroflavonol-4-reductase subfamily.</text>
</comment>
<keyword evidence="3" id="KW-0812">Transmembrane</keyword>
<proteinExistence type="inferred from homology"/>
<dbReference type="PANTHER" id="PTHR10366">
    <property type="entry name" value="NAD DEPENDENT EPIMERASE/DEHYDRATASE"/>
    <property type="match status" value="1"/>
</dbReference>
<evidence type="ECO:0000256" key="2">
    <source>
        <dbReference type="ARBA" id="ARBA00023445"/>
    </source>
</evidence>
<dbReference type="EMBL" id="MU004240">
    <property type="protein sequence ID" value="KAF2665572.1"/>
    <property type="molecule type" value="Genomic_DNA"/>
</dbReference>
<dbReference type="Gene3D" id="3.40.50.720">
    <property type="entry name" value="NAD(P)-binding Rossmann-like Domain"/>
    <property type="match status" value="1"/>
</dbReference>
<feature type="transmembrane region" description="Helical" evidence="3">
    <location>
        <begin position="6"/>
        <end position="24"/>
    </location>
</feature>
<evidence type="ECO:0000259" key="4">
    <source>
        <dbReference type="Pfam" id="PF01370"/>
    </source>
</evidence>
<protein>
    <submittedName>
        <fullName evidence="5">NAD(P)-binding protein</fullName>
    </submittedName>
</protein>
<feature type="domain" description="NAD-dependent epimerase/dehydratase" evidence="4">
    <location>
        <begin position="6"/>
        <end position="234"/>
    </location>
</feature>
<evidence type="ECO:0000256" key="3">
    <source>
        <dbReference type="SAM" id="Phobius"/>
    </source>
</evidence>
<evidence type="ECO:0000313" key="5">
    <source>
        <dbReference type="EMBL" id="KAF2665572.1"/>
    </source>
</evidence>
<sequence length="346" mass="37563">MANDLVLLTGATGYLGYLTLIALLKRGYKVRAAVRSNSKVSKIEAAPSFKALKPSVEWVIVPDMTADGAYDEAVKGVKYIVHVASPIPTFGTEAIPTEKLEEYFLHQAPKGELGMLTSAHKAGTVKRIVVTSSVVAIVPFEYYMGEGDYSKVIPASNRIPDVTGPFVAEFQAYSAGKAKAINASEAWMESHDTIFDLISVIPGWIFGQDELVSSVEDFTKGSTNSVLLNLLLGNKEENGYNGNVVSGEDVAQLQVLALDPSIKGNQSFIASIDAEWEDAIAIVKKEYPEQVANGDFSVDGKQPTFDIKHTWKETEATFAPLGFKFAPFEKIVKAVAKQYLELKAKA</sequence>
<dbReference type="PANTHER" id="PTHR10366:SF564">
    <property type="entry name" value="STEROL-4-ALPHA-CARBOXYLATE 3-DEHYDROGENASE, DECARBOXYLATING"/>
    <property type="match status" value="1"/>
</dbReference>
<dbReference type="GO" id="GO:0016616">
    <property type="term" value="F:oxidoreductase activity, acting on the CH-OH group of donors, NAD or NADP as acceptor"/>
    <property type="evidence" value="ECO:0007669"/>
    <property type="project" value="TreeGrafter"/>
</dbReference>
<dbReference type="OrthoDB" id="2735536at2759"/>
<reference evidence="5" key="1">
    <citation type="journal article" date="2020" name="Stud. Mycol.">
        <title>101 Dothideomycetes genomes: a test case for predicting lifestyles and emergence of pathogens.</title>
        <authorList>
            <person name="Haridas S."/>
            <person name="Albert R."/>
            <person name="Binder M."/>
            <person name="Bloem J."/>
            <person name="Labutti K."/>
            <person name="Salamov A."/>
            <person name="Andreopoulos B."/>
            <person name="Baker S."/>
            <person name="Barry K."/>
            <person name="Bills G."/>
            <person name="Bluhm B."/>
            <person name="Cannon C."/>
            <person name="Castanera R."/>
            <person name="Culley D."/>
            <person name="Daum C."/>
            <person name="Ezra D."/>
            <person name="Gonzalez J."/>
            <person name="Henrissat B."/>
            <person name="Kuo A."/>
            <person name="Liang C."/>
            <person name="Lipzen A."/>
            <person name="Lutzoni F."/>
            <person name="Magnuson J."/>
            <person name="Mondo S."/>
            <person name="Nolan M."/>
            <person name="Ohm R."/>
            <person name="Pangilinan J."/>
            <person name="Park H.-J."/>
            <person name="Ramirez L."/>
            <person name="Alfaro M."/>
            <person name="Sun H."/>
            <person name="Tritt A."/>
            <person name="Yoshinaga Y."/>
            <person name="Zwiers L.-H."/>
            <person name="Turgeon B."/>
            <person name="Goodwin S."/>
            <person name="Spatafora J."/>
            <person name="Crous P."/>
            <person name="Grigoriev I."/>
        </authorList>
    </citation>
    <scope>NUCLEOTIDE SEQUENCE</scope>
    <source>
        <strain evidence="5">CBS 115976</strain>
    </source>
</reference>